<feature type="domain" description="Cep57 centrosome microtubule-binding" evidence="5">
    <location>
        <begin position="794"/>
        <end position="869"/>
    </location>
</feature>
<feature type="compositionally biased region" description="Basic residues" evidence="4">
    <location>
        <begin position="660"/>
        <end position="670"/>
    </location>
</feature>
<feature type="compositionally biased region" description="Polar residues" evidence="4">
    <location>
        <begin position="192"/>
        <end position="201"/>
    </location>
</feature>
<feature type="region of interest" description="Disordered" evidence="4">
    <location>
        <begin position="912"/>
        <end position="933"/>
    </location>
</feature>
<feature type="compositionally biased region" description="Polar residues" evidence="4">
    <location>
        <begin position="308"/>
        <end position="324"/>
    </location>
</feature>
<dbReference type="Gene3D" id="1.20.58.90">
    <property type="match status" value="1"/>
</dbReference>
<evidence type="ECO:0000259" key="5">
    <source>
        <dbReference type="Pfam" id="PF06657"/>
    </source>
</evidence>
<dbReference type="OrthoDB" id="76453at2759"/>
<feature type="compositionally biased region" description="Polar residues" evidence="4">
    <location>
        <begin position="16"/>
        <end position="43"/>
    </location>
</feature>
<dbReference type="InterPro" id="IPR051756">
    <property type="entry name" value="Centrosomal_MT-associated"/>
</dbReference>
<name>A0A2A9PMQ7_OPHUN</name>
<comment type="caution">
    <text evidence="7">The sequence shown here is derived from an EMBL/GenBank/DDBJ whole genome shotgun (WGS) entry which is preliminary data.</text>
</comment>
<dbReference type="STRING" id="268505.A0A2A9PMQ7"/>
<feature type="region of interest" description="Disordered" evidence="4">
    <location>
        <begin position="777"/>
        <end position="800"/>
    </location>
</feature>
<feature type="region of interest" description="Disordered" evidence="4">
    <location>
        <begin position="389"/>
        <end position="411"/>
    </location>
</feature>
<dbReference type="Pfam" id="PF14197">
    <property type="entry name" value="Cep57_CLD_2"/>
    <property type="match status" value="2"/>
</dbReference>
<reference evidence="7 8" key="2">
    <citation type="journal article" date="2017" name="Sci. Rep.">
        <title>Ant-infecting Ophiocordyceps genomes reveal a high diversity of potential behavioral manipulation genes and a possible major role for enterotoxins.</title>
        <authorList>
            <person name="de Bekker C."/>
            <person name="Ohm R.A."/>
            <person name="Evans H.C."/>
            <person name="Brachmann A."/>
            <person name="Hughes D.P."/>
        </authorList>
    </citation>
    <scope>NUCLEOTIDE SEQUENCE [LARGE SCALE GENOMIC DNA]</scope>
    <source>
        <strain evidence="7 8">SC16a</strain>
    </source>
</reference>
<dbReference type="InterPro" id="IPR025925">
    <property type="entry name" value="PPC89_CLD"/>
</dbReference>
<evidence type="ECO:0000313" key="7">
    <source>
        <dbReference type="EMBL" id="PFH62648.1"/>
    </source>
</evidence>
<protein>
    <recommendedName>
        <fullName evidence="9">Cep57 centrosome microtubule-binding domain-containing protein</fullName>
    </recommendedName>
</protein>
<dbReference type="EMBL" id="LAZP02000022">
    <property type="protein sequence ID" value="PFH62648.1"/>
    <property type="molecule type" value="Genomic_DNA"/>
</dbReference>
<proteinExistence type="predicted"/>
<dbReference type="PANTHER" id="PTHR19336:SF9">
    <property type="entry name" value="SPINDLE POLE BODY PROTEIN PPC89"/>
    <property type="match status" value="1"/>
</dbReference>
<dbReference type="Pfam" id="PF06657">
    <property type="entry name" value="Cep57_MT_bd"/>
    <property type="match status" value="1"/>
</dbReference>
<feature type="region of interest" description="Disordered" evidence="4">
    <location>
        <begin position="13"/>
        <end position="52"/>
    </location>
</feature>
<evidence type="ECO:0000256" key="1">
    <source>
        <dbReference type="ARBA" id="ARBA00004267"/>
    </source>
</evidence>
<evidence type="ECO:0000256" key="2">
    <source>
        <dbReference type="ARBA" id="ARBA00022490"/>
    </source>
</evidence>
<dbReference type="AlphaFoldDB" id="A0A2A9PMQ7"/>
<feature type="region of interest" description="Disordered" evidence="4">
    <location>
        <begin position="78"/>
        <end position="201"/>
    </location>
</feature>
<evidence type="ECO:0000259" key="6">
    <source>
        <dbReference type="Pfam" id="PF14197"/>
    </source>
</evidence>
<keyword evidence="2" id="KW-0963">Cytoplasm</keyword>
<feature type="domain" description="PPC89 centrosome localisation" evidence="6">
    <location>
        <begin position="517"/>
        <end position="581"/>
    </location>
</feature>
<sequence length="933" mass="105072">METDRYRSRILREVQANRQNPFNSPPSSTGSRGSDSPTLSSVFSDPDGESTRRLHADIARVTASRKLPVNWEAAHRKWPEFFSMPSKEAKAIDDSTTNPLPTQTRADMQPRVDNESDLSPALRSKRCSPLPKDPASHSPQRRSSITEALDRLRRASLSPPVDAERRLPSRESASPPTSSAKSSLTAVPPSPGSTDGHTNRHSTSFVRSFLMPDVSHLGDFVTGTLKFSGSMKNGVPIFVKNGKVHDRRERPHTDAHAAIDGIEVPQVEEKIFVSMDMIRDEIISLQKHYDQVQKYAENLQKQVQSLETQVESGKTQHRGQSSDRLATRNDELELEVASLKARLDVSQRKATDSEMEKISLAHEKDRAVSRLQSACDDISKLTHKLNVKSKELESSHKQLETTEQIRHDNDTLRRDLSSLKHGHDGLERENASLRAENEALRKEVKQLREEMESLRKENNSLRRGDESLLMENRSLRSINKSLSIENEHLRDNLDGVQHEVDAAREQVERLERQVGNLSREKTTLQHDNEKLVQHSDKYFSENKILRREKSSNERSTHELQEVIVRLREEVELLKQQPDHCRPLPTNDDFSARLDEETEENMTSAFFVPDITINTNEATETAELPAPAELTSRSHKTAKVAFTVPDQDKTAQSDKNIANKGSKRRKPAKKSWTRDVEDTTDALSVDDTTQEQQASVSLNVQRLAARQQKQATKTMDCEAKAASTCPAALSPDARRILDGLCQHNCRNCIVCSRITSHVGVITAGDISAGKKHISLSRPIPVTDRLPGDDDDQDMTSRPSQAPGQALALVIKGLEDEGQHMQMELRQLQRRYNETDKSLGRRRRKGLADDIRTLLKRLEVKNDQIYSLFDVLEGQKLAAQAMTEDEVELTVLSITGLSVRDLAARPADLCTWEDHHHQQHHHHHHPHEGLTEGGG</sequence>
<feature type="compositionally biased region" description="Polar residues" evidence="4">
    <location>
        <begin position="94"/>
        <end position="106"/>
    </location>
</feature>
<organism evidence="7 8">
    <name type="scientific">Ophiocordyceps unilateralis</name>
    <name type="common">Zombie-ant fungus</name>
    <name type="synonym">Torrubia unilateralis</name>
    <dbReference type="NCBI Taxonomy" id="268505"/>
    <lineage>
        <taxon>Eukaryota</taxon>
        <taxon>Fungi</taxon>
        <taxon>Dikarya</taxon>
        <taxon>Ascomycota</taxon>
        <taxon>Pezizomycotina</taxon>
        <taxon>Sordariomycetes</taxon>
        <taxon>Hypocreomycetidae</taxon>
        <taxon>Hypocreales</taxon>
        <taxon>Ophiocordycipitaceae</taxon>
        <taxon>Ophiocordyceps</taxon>
    </lineage>
</organism>
<evidence type="ECO:0008006" key="9">
    <source>
        <dbReference type="Google" id="ProtNLM"/>
    </source>
</evidence>
<evidence type="ECO:0000256" key="3">
    <source>
        <dbReference type="ARBA" id="ARBA00023212"/>
    </source>
</evidence>
<feature type="region of interest" description="Disordered" evidence="4">
    <location>
        <begin position="308"/>
        <end position="328"/>
    </location>
</feature>
<feature type="compositionally biased region" description="Basic residues" evidence="4">
    <location>
        <begin position="915"/>
        <end position="924"/>
    </location>
</feature>
<dbReference type="GO" id="GO:0008017">
    <property type="term" value="F:microtubule binding"/>
    <property type="evidence" value="ECO:0007669"/>
    <property type="project" value="InterPro"/>
</dbReference>
<feature type="region of interest" description="Disordered" evidence="4">
    <location>
        <begin position="642"/>
        <end position="689"/>
    </location>
</feature>
<dbReference type="GO" id="GO:0005815">
    <property type="term" value="C:microtubule organizing center"/>
    <property type="evidence" value="ECO:0007669"/>
    <property type="project" value="UniProtKB-SubCell"/>
</dbReference>
<dbReference type="PANTHER" id="PTHR19336">
    <property type="entry name" value="UNCHARACTERIZED DUF1167"/>
    <property type="match status" value="1"/>
</dbReference>
<feature type="compositionally biased region" description="Low complexity" evidence="4">
    <location>
        <begin position="172"/>
        <end position="186"/>
    </location>
</feature>
<comment type="subcellular location">
    <subcellularLocation>
        <location evidence="1">Cytoplasm</location>
        <location evidence="1">Cytoskeleton</location>
        <location evidence="1">Microtubule organizing center</location>
    </subcellularLocation>
</comment>
<feature type="compositionally biased region" description="Polar residues" evidence="4">
    <location>
        <begin position="137"/>
        <end position="146"/>
    </location>
</feature>
<keyword evidence="3" id="KW-0206">Cytoskeleton</keyword>
<keyword evidence="8" id="KW-1185">Reference proteome</keyword>
<dbReference type="Gene3D" id="6.10.250.3110">
    <property type="match status" value="1"/>
</dbReference>
<gene>
    <name evidence="7" type="ORF">XA68_12722</name>
</gene>
<evidence type="ECO:0000313" key="8">
    <source>
        <dbReference type="Proteomes" id="UP000037136"/>
    </source>
</evidence>
<dbReference type="Proteomes" id="UP000037136">
    <property type="component" value="Unassembled WGS sequence"/>
</dbReference>
<dbReference type="InterPro" id="IPR024957">
    <property type="entry name" value="Cep57_MT-bd_dom"/>
</dbReference>
<feature type="domain" description="PPC89 centrosome localisation" evidence="6">
    <location>
        <begin position="332"/>
        <end position="398"/>
    </location>
</feature>
<accession>A0A2A9PMQ7</accession>
<reference evidence="7 8" key="1">
    <citation type="journal article" date="2015" name="BMC Genomics">
        <title>Gene expression during zombie ant biting behavior reflects the complexity underlying fungal parasitic behavioral manipulation.</title>
        <authorList>
            <person name="de Bekker C."/>
            <person name="Ohm R.A."/>
            <person name="Loreto R.G."/>
            <person name="Sebastian A."/>
            <person name="Albert I."/>
            <person name="Merrow M."/>
            <person name="Brachmann A."/>
            <person name="Hughes D.P."/>
        </authorList>
    </citation>
    <scope>NUCLEOTIDE SEQUENCE [LARGE SCALE GENOMIC DNA]</scope>
    <source>
        <strain evidence="7 8">SC16a</strain>
    </source>
</reference>
<evidence type="ECO:0000256" key="4">
    <source>
        <dbReference type="SAM" id="MobiDB-lite"/>
    </source>
</evidence>